<dbReference type="Gene3D" id="1.10.150.50">
    <property type="entry name" value="Transcription Factor, Ets-1"/>
    <property type="match status" value="1"/>
</dbReference>
<evidence type="ECO:0000313" key="6">
    <source>
        <dbReference type="Proteomes" id="UP000078512"/>
    </source>
</evidence>
<organism evidence="5 6">
    <name type="scientific">Linnemannia elongata AG-77</name>
    <dbReference type="NCBI Taxonomy" id="1314771"/>
    <lineage>
        <taxon>Eukaryota</taxon>
        <taxon>Fungi</taxon>
        <taxon>Fungi incertae sedis</taxon>
        <taxon>Mucoromycota</taxon>
        <taxon>Mortierellomycotina</taxon>
        <taxon>Mortierellomycetes</taxon>
        <taxon>Mortierellales</taxon>
        <taxon>Mortierellaceae</taxon>
        <taxon>Linnemannia</taxon>
    </lineage>
</organism>
<proteinExistence type="predicted"/>
<evidence type="ECO:0000259" key="4">
    <source>
        <dbReference type="PROSITE" id="PS50105"/>
    </source>
</evidence>
<dbReference type="EMBL" id="KV442039">
    <property type="protein sequence ID" value="OAQ29820.1"/>
    <property type="molecule type" value="Genomic_DNA"/>
</dbReference>
<keyword evidence="2" id="KW-0963">Cytoplasm</keyword>
<dbReference type="OrthoDB" id="2155283at2759"/>
<comment type="subcellular location">
    <subcellularLocation>
        <location evidence="1">Cytoplasm</location>
    </subcellularLocation>
</comment>
<dbReference type="Proteomes" id="UP000078512">
    <property type="component" value="Unassembled WGS sequence"/>
</dbReference>
<dbReference type="InterPro" id="IPR050897">
    <property type="entry name" value="SMAUG/VTS1_RNA-bind"/>
</dbReference>
<dbReference type="GO" id="GO:0000932">
    <property type="term" value="C:P-body"/>
    <property type="evidence" value="ECO:0007669"/>
    <property type="project" value="TreeGrafter"/>
</dbReference>
<reference evidence="5 6" key="1">
    <citation type="submission" date="2016-05" db="EMBL/GenBank/DDBJ databases">
        <title>Genome sequencing reveals origins of a unique bacterial endosymbiosis in the earliest lineages of terrestrial Fungi.</title>
        <authorList>
            <consortium name="DOE Joint Genome Institute"/>
            <person name="Uehling J."/>
            <person name="Gryganskyi A."/>
            <person name="Hameed K."/>
            <person name="Tschaplinski T."/>
            <person name="Misztal P."/>
            <person name="Wu S."/>
            <person name="Desiro A."/>
            <person name="Vande Pol N."/>
            <person name="Du Z.-Y."/>
            <person name="Zienkiewicz A."/>
            <person name="Zienkiewicz K."/>
            <person name="Morin E."/>
            <person name="Tisserant E."/>
            <person name="Splivallo R."/>
            <person name="Hainaut M."/>
            <person name="Henrissat B."/>
            <person name="Ohm R."/>
            <person name="Kuo A."/>
            <person name="Yan J."/>
            <person name="Lipzen A."/>
            <person name="Nolan M."/>
            <person name="Labutti K."/>
            <person name="Barry K."/>
            <person name="Goldstein A."/>
            <person name="Labbe J."/>
            <person name="Schadt C."/>
            <person name="Tuskan G."/>
            <person name="Grigoriev I."/>
            <person name="Martin F."/>
            <person name="Vilgalys R."/>
            <person name="Bonito G."/>
        </authorList>
    </citation>
    <scope>NUCLEOTIDE SEQUENCE [LARGE SCALE GENOMIC DNA]</scope>
    <source>
        <strain evidence="5 6">AG-77</strain>
    </source>
</reference>
<dbReference type="PROSITE" id="PS50105">
    <property type="entry name" value="SAM_DOMAIN"/>
    <property type="match status" value="1"/>
</dbReference>
<evidence type="ECO:0000256" key="2">
    <source>
        <dbReference type="ARBA" id="ARBA00022490"/>
    </source>
</evidence>
<dbReference type="AlphaFoldDB" id="A0A197JX68"/>
<dbReference type="Pfam" id="PF07647">
    <property type="entry name" value="SAM_2"/>
    <property type="match status" value="1"/>
</dbReference>
<dbReference type="InterPro" id="IPR001660">
    <property type="entry name" value="SAM"/>
</dbReference>
<dbReference type="SMART" id="SM00454">
    <property type="entry name" value="SAM"/>
    <property type="match status" value="1"/>
</dbReference>
<dbReference type="GO" id="GO:0003729">
    <property type="term" value="F:mRNA binding"/>
    <property type="evidence" value="ECO:0007669"/>
    <property type="project" value="TreeGrafter"/>
</dbReference>
<feature type="non-terminal residue" evidence="5">
    <location>
        <position position="1"/>
    </location>
</feature>
<gene>
    <name evidence="5" type="ORF">K457DRAFT_57118</name>
</gene>
<evidence type="ECO:0000256" key="1">
    <source>
        <dbReference type="ARBA" id="ARBA00004496"/>
    </source>
</evidence>
<dbReference type="SUPFAM" id="SSF47769">
    <property type="entry name" value="SAM/Pointed domain"/>
    <property type="match status" value="1"/>
</dbReference>
<keyword evidence="6" id="KW-1185">Reference proteome</keyword>
<dbReference type="PANTHER" id="PTHR12515:SF5">
    <property type="entry name" value="PROTEIN SMAUG"/>
    <property type="match status" value="1"/>
</dbReference>
<keyword evidence="3" id="KW-0694">RNA-binding</keyword>
<dbReference type="InterPro" id="IPR013761">
    <property type="entry name" value="SAM/pointed_sf"/>
</dbReference>
<evidence type="ECO:0000256" key="3">
    <source>
        <dbReference type="ARBA" id="ARBA00022884"/>
    </source>
</evidence>
<evidence type="ECO:0000313" key="5">
    <source>
        <dbReference type="EMBL" id="OAQ29820.1"/>
    </source>
</evidence>
<protein>
    <recommendedName>
        <fullName evidence="4">SAM domain-containing protein</fullName>
    </recommendedName>
</protein>
<dbReference type="GO" id="GO:0000289">
    <property type="term" value="P:nuclear-transcribed mRNA poly(A) tail shortening"/>
    <property type="evidence" value="ECO:0007669"/>
    <property type="project" value="TreeGrafter"/>
</dbReference>
<name>A0A197JX68_9FUNG</name>
<sequence length="59" mass="6930">DTPAWLRSLRLHKYNNIFEGMQWRDIVNLSDGDLINKGVAALGARRKMLKVFEQVRKEM</sequence>
<dbReference type="PANTHER" id="PTHR12515">
    <property type="entry name" value="STERILE ALPHA MOTIF DOMAIN CONTAINING PROTEIN 4-RELATED"/>
    <property type="match status" value="1"/>
</dbReference>
<feature type="domain" description="SAM" evidence="4">
    <location>
        <begin position="1"/>
        <end position="58"/>
    </location>
</feature>
<feature type="non-terminal residue" evidence="5">
    <location>
        <position position="59"/>
    </location>
</feature>
<accession>A0A197JX68</accession>